<reference evidence="2 3" key="1">
    <citation type="submission" date="2017-12" db="EMBL/GenBank/DDBJ databases">
        <title>Comparative genomics of Botrytis spp.</title>
        <authorList>
            <person name="Valero-Jimenez C.A."/>
            <person name="Tapia P."/>
            <person name="Veloso J."/>
            <person name="Silva-Moreno E."/>
            <person name="Staats M."/>
            <person name="Valdes J.H."/>
            <person name="Van Kan J.A.L."/>
        </authorList>
    </citation>
    <scope>NUCLEOTIDE SEQUENCE [LARGE SCALE GENOMIC DNA]</scope>
    <source>
        <strain evidence="2 3">Bt9001</strain>
    </source>
</reference>
<dbReference type="OrthoDB" id="10389979at2759"/>
<gene>
    <name evidence="2" type="ORF">BTUL_0104g00210</name>
</gene>
<dbReference type="Proteomes" id="UP000297777">
    <property type="component" value="Unassembled WGS sequence"/>
</dbReference>
<sequence>MEDHQMTDEEPSPSKPLSPAPSSDVSSISHVSDPIINWNIIFNETQKIPKSFGINTNNRVVKSQKHVKKSDVKISSNFKKIIAEFENVQTRLDTLTQRLDSVITNSERDRKFDKAIRYNEYSKLYNKLLKGDNARLHSLVIVESDDITEIGNPIPNGPDKIQDIKSLSLVDAEKILKYFGFQNFNNMGRGAGANRHAIKSLLMQNEVRNQYGLA</sequence>
<accession>A0A4Z1EH82</accession>
<dbReference type="AlphaFoldDB" id="A0A4Z1EH82"/>
<proteinExistence type="predicted"/>
<evidence type="ECO:0000313" key="2">
    <source>
        <dbReference type="EMBL" id="TGO11676.1"/>
    </source>
</evidence>
<dbReference type="EMBL" id="PQXH01000104">
    <property type="protein sequence ID" value="TGO11676.1"/>
    <property type="molecule type" value="Genomic_DNA"/>
</dbReference>
<name>A0A4Z1EH82_9HELO</name>
<evidence type="ECO:0000313" key="3">
    <source>
        <dbReference type="Proteomes" id="UP000297777"/>
    </source>
</evidence>
<comment type="caution">
    <text evidence="2">The sequence shown here is derived from an EMBL/GenBank/DDBJ whole genome shotgun (WGS) entry which is preliminary data.</text>
</comment>
<protein>
    <submittedName>
        <fullName evidence="2">Uncharacterized protein</fullName>
    </submittedName>
</protein>
<organism evidence="2 3">
    <name type="scientific">Botrytis tulipae</name>
    <dbReference type="NCBI Taxonomy" id="87230"/>
    <lineage>
        <taxon>Eukaryota</taxon>
        <taxon>Fungi</taxon>
        <taxon>Dikarya</taxon>
        <taxon>Ascomycota</taxon>
        <taxon>Pezizomycotina</taxon>
        <taxon>Leotiomycetes</taxon>
        <taxon>Helotiales</taxon>
        <taxon>Sclerotiniaceae</taxon>
        <taxon>Botrytis</taxon>
    </lineage>
</organism>
<keyword evidence="3" id="KW-1185">Reference proteome</keyword>
<feature type="region of interest" description="Disordered" evidence="1">
    <location>
        <begin position="1"/>
        <end position="28"/>
    </location>
</feature>
<evidence type="ECO:0000256" key="1">
    <source>
        <dbReference type="SAM" id="MobiDB-lite"/>
    </source>
</evidence>